<comment type="caution">
    <text evidence="3">The sequence shown here is derived from an EMBL/GenBank/DDBJ whole genome shotgun (WGS) entry which is preliminary data.</text>
</comment>
<dbReference type="Pfam" id="PF04235">
    <property type="entry name" value="DUF418"/>
    <property type="match status" value="1"/>
</dbReference>
<keyword evidence="1" id="KW-0472">Membrane</keyword>
<accession>A0A2S7N0G8</accession>
<feature type="transmembrane region" description="Helical" evidence="1">
    <location>
        <begin position="282"/>
        <end position="302"/>
    </location>
</feature>
<organism evidence="3 4">
    <name type="scientific">Pradoshia eiseniae</name>
    <dbReference type="NCBI Taxonomy" id="2064768"/>
    <lineage>
        <taxon>Bacteria</taxon>
        <taxon>Bacillati</taxon>
        <taxon>Bacillota</taxon>
        <taxon>Bacilli</taxon>
        <taxon>Bacillales</taxon>
        <taxon>Bacillaceae</taxon>
        <taxon>Pradoshia</taxon>
    </lineage>
</organism>
<dbReference type="PANTHER" id="PTHR30590">
    <property type="entry name" value="INNER MEMBRANE PROTEIN"/>
    <property type="match status" value="1"/>
</dbReference>
<dbReference type="InterPro" id="IPR007349">
    <property type="entry name" value="DUF418"/>
</dbReference>
<feature type="transmembrane region" description="Helical" evidence="1">
    <location>
        <begin position="91"/>
        <end position="110"/>
    </location>
</feature>
<feature type="transmembrane region" description="Helical" evidence="1">
    <location>
        <begin position="12"/>
        <end position="30"/>
    </location>
</feature>
<sequence length="402" mass="45901">MRSIAESNRLTVVDLLRGIAILGILLVNMIDFHSPFLYMQADYWDGADFYTYAFVDIFAQGNFYPMFAFLFGFGAVLLMKRTIEKGMSFPLLFSRRMAFLLLVGVFHAFVIWHGDILITYAICGWFILLVYKFSGKALLILSVLLYTIPYGLLGFLSILLSVLDPAAAQVKTDWNSAAESIRVYGNGSISDIFAFRFEEWMAVNGSMNFILLFLTIFPCMLAGMAFAKLGWLSDAAGNRKKLQIMFWFSFILGLGLKIYPYFEGFNMGSLIMQDSFGGPILALAYITGITLLYDLFSLFHKLTEPFVPLGRMSMTNYLTQSIFWTLIFYSYGLGFYGQIGMLTGTILAIFFIALQAVFSAYWLKSFRMGPVEYVWRLATYGRKQPLRIADNEKRRSQKWREL</sequence>
<dbReference type="PANTHER" id="PTHR30590:SF2">
    <property type="entry name" value="INNER MEMBRANE PROTEIN"/>
    <property type="match status" value="1"/>
</dbReference>
<feature type="transmembrane region" description="Helical" evidence="1">
    <location>
        <begin position="209"/>
        <end position="232"/>
    </location>
</feature>
<feature type="transmembrane region" description="Helical" evidence="1">
    <location>
        <begin position="116"/>
        <end position="131"/>
    </location>
</feature>
<protein>
    <recommendedName>
        <fullName evidence="2">DUF418 domain-containing protein</fullName>
    </recommendedName>
</protein>
<evidence type="ECO:0000256" key="1">
    <source>
        <dbReference type="SAM" id="Phobius"/>
    </source>
</evidence>
<evidence type="ECO:0000313" key="3">
    <source>
        <dbReference type="EMBL" id="PQD95475.1"/>
    </source>
</evidence>
<feature type="transmembrane region" description="Helical" evidence="1">
    <location>
        <begin position="50"/>
        <end position="79"/>
    </location>
</feature>
<keyword evidence="1" id="KW-0812">Transmembrane</keyword>
<keyword evidence="1" id="KW-1133">Transmembrane helix</keyword>
<dbReference type="OrthoDB" id="9807744at2"/>
<feature type="transmembrane region" description="Helical" evidence="1">
    <location>
        <begin position="339"/>
        <end position="363"/>
    </location>
</feature>
<keyword evidence="4" id="KW-1185">Reference proteome</keyword>
<feature type="transmembrane region" description="Helical" evidence="1">
    <location>
        <begin position="314"/>
        <end position="333"/>
    </location>
</feature>
<name>A0A2S7N0G8_9BACI</name>
<evidence type="ECO:0000313" key="4">
    <source>
        <dbReference type="Proteomes" id="UP000239663"/>
    </source>
</evidence>
<reference evidence="3 4" key="1">
    <citation type="submission" date="2017-12" db="EMBL/GenBank/DDBJ databases">
        <title>Taxonomic description and draft genome of Pradoshia cofamensis Gen. nov., sp. nov., a thermotolerant bacillale isolated from anterior gut of earthworm Eisenia fetida.</title>
        <authorList>
            <person name="Saha T."/>
            <person name="Chakraborty R."/>
        </authorList>
    </citation>
    <scope>NUCLEOTIDE SEQUENCE [LARGE SCALE GENOMIC DNA]</scope>
    <source>
        <strain evidence="3 4">EAG3</strain>
    </source>
</reference>
<evidence type="ECO:0000259" key="2">
    <source>
        <dbReference type="Pfam" id="PF04235"/>
    </source>
</evidence>
<proteinExistence type="predicted"/>
<dbReference type="Proteomes" id="UP000239663">
    <property type="component" value="Unassembled WGS sequence"/>
</dbReference>
<gene>
    <name evidence="3" type="ORF">CYL18_09325</name>
</gene>
<dbReference type="RefSeq" id="WP_104849230.1">
    <property type="nucleotide sequence ID" value="NZ_PKOZ01000004.1"/>
</dbReference>
<dbReference type="AlphaFoldDB" id="A0A2S7N0G8"/>
<feature type="transmembrane region" description="Helical" evidence="1">
    <location>
        <begin position="244"/>
        <end position="262"/>
    </location>
</feature>
<feature type="transmembrane region" description="Helical" evidence="1">
    <location>
        <begin position="138"/>
        <end position="163"/>
    </location>
</feature>
<dbReference type="EMBL" id="PKOZ01000004">
    <property type="protein sequence ID" value="PQD95475.1"/>
    <property type="molecule type" value="Genomic_DNA"/>
</dbReference>
<dbReference type="InterPro" id="IPR052529">
    <property type="entry name" value="Bact_Transport_Assoc"/>
</dbReference>
<feature type="domain" description="DUF418" evidence="2">
    <location>
        <begin position="227"/>
        <end position="381"/>
    </location>
</feature>